<dbReference type="AlphaFoldDB" id="A0A9W7ZIL8"/>
<evidence type="ECO:0000256" key="5">
    <source>
        <dbReference type="ARBA" id="ARBA00022840"/>
    </source>
</evidence>
<dbReference type="InterPro" id="IPR011009">
    <property type="entry name" value="Kinase-like_dom_sf"/>
</dbReference>
<dbReference type="FunFam" id="1.10.510.10:FF:000013">
    <property type="entry name" value="Mitogen-activated protein kinase"/>
    <property type="match status" value="1"/>
</dbReference>
<dbReference type="InterPro" id="IPR000719">
    <property type="entry name" value="Prot_kinase_dom"/>
</dbReference>
<proteinExistence type="predicted"/>
<name>A0A9W7ZIL8_9FUNG</name>
<evidence type="ECO:0000313" key="8">
    <source>
        <dbReference type="EMBL" id="KAJ1908943.1"/>
    </source>
</evidence>
<dbReference type="OrthoDB" id="192887at2759"/>
<dbReference type="Pfam" id="PF00069">
    <property type="entry name" value="Pkinase"/>
    <property type="match status" value="1"/>
</dbReference>
<comment type="caution">
    <text evidence="8">The sequence shown here is derived from an EMBL/GenBank/DDBJ whole genome shotgun (WGS) entry which is preliminary data.</text>
</comment>
<keyword evidence="2 8" id="KW-0808">Transferase</keyword>
<feature type="domain" description="Protein kinase" evidence="7">
    <location>
        <begin position="1"/>
        <end position="295"/>
    </location>
</feature>
<dbReference type="PROSITE" id="PS50011">
    <property type="entry name" value="PROTEIN_KINASE_DOM"/>
    <property type="match status" value="1"/>
</dbReference>
<keyword evidence="3" id="KW-0547">Nucleotide-binding</keyword>
<dbReference type="GO" id="GO:0005524">
    <property type="term" value="F:ATP binding"/>
    <property type="evidence" value="ECO:0007669"/>
    <property type="project" value="UniProtKB-KW"/>
</dbReference>
<dbReference type="Gene3D" id="1.10.510.10">
    <property type="entry name" value="Transferase(Phosphotransferase) domain 1"/>
    <property type="match status" value="1"/>
</dbReference>
<keyword evidence="9" id="KW-1185">Reference proteome</keyword>
<keyword evidence="4 8" id="KW-0418">Kinase</keyword>
<dbReference type="PANTHER" id="PTHR24055">
    <property type="entry name" value="MITOGEN-ACTIVATED PROTEIN KINASE"/>
    <property type="match status" value="1"/>
</dbReference>
<feature type="compositionally biased region" description="Basic and acidic residues" evidence="6">
    <location>
        <begin position="8"/>
        <end position="19"/>
    </location>
</feature>
<protein>
    <submittedName>
        <fullName evidence="8">Mitogen activated protein kinase 2</fullName>
        <ecNumber evidence="8">2.7.11.24</ecNumber>
    </submittedName>
</protein>
<dbReference type="InterPro" id="IPR008271">
    <property type="entry name" value="Ser/Thr_kinase_AS"/>
</dbReference>
<accession>A0A9W7ZIL8</accession>
<dbReference type="PROSITE" id="PS00108">
    <property type="entry name" value="PROTEIN_KINASE_ST"/>
    <property type="match status" value="1"/>
</dbReference>
<evidence type="ECO:0000256" key="6">
    <source>
        <dbReference type="SAM" id="MobiDB-lite"/>
    </source>
</evidence>
<dbReference type="Proteomes" id="UP001150569">
    <property type="component" value="Unassembled WGS sequence"/>
</dbReference>
<dbReference type="EMBL" id="JANBPT010001291">
    <property type="protein sequence ID" value="KAJ1908943.1"/>
    <property type="molecule type" value="Genomic_DNA"/>
</dbReference>
<dbReference type="SMART" id="SM00220">
    <property type="entry name" value="S_TKc"/>
    <property type="match status" value="1"/>
</dbReference>
<feature type="region of interest" description="Disordered" evidence="6">
    <location>
        <begin position="1"/>
        <end position="20"/>
    </location>
</feature>
<evidence type="ECO:0000256" key="3">
    <source>
        <dbReference type="ARBA" id="ARBA00022741"/>
    </source>
</evidence>
<dbReference type="InterPro" id="IPR050117">
    <property type="entry name" value="MAPK"/>
</dbReference>
<gene>
    <name evidence="8" type="primary">tmk2_1</name>
    <name evidence="8" type="ORF">IWQ60_011443</name>
</gene>
<dbReference type="GO" id="GO:0004707">
    <property type="term" value="F:MAP kinase activity"/>
    <property type="evidence" value="ECO:0007669"/>
    <property type="project" value="UniProtKB-EC"/>
</dbReference>
<evidence type="ECO:0000313" key="9">
    <source>
        <dbReference type="Proteomes" id="UP001150569"/>
    </source>
</evidence>
<evidence type="ECO:0000256" key="2">
    <source>
        <dbReference type="ARBA" id="ARBA00022679"/>
    </source>
</evidence>
<keyword evidence="1" id="KW-0723">Serine/threonine-protein kinase</keyword>
<reference evidence="8" key="1">
    <citation type="submission" date="2022-07" db="EMBL/GenBank/DDBJ databases">
        <title>Phylogenomic reconstructions and comparative analyses of Kickxellomycotina fungi.</title>
        <authorList>
            <person name="Reynolds N.K."/>
            <person name="Stajich J.E."/>
            <person name="Barry K."/>
            <person name="Grigoriev I.V."/>
            <person name="Crous P."/>
            <person name="Smith M.E."/>
        </authorList>
    </citation>
    <scope>NUCLEOTIDE SEQUENCE</scope>
    <source>
        <strain evidence="8">RSA 861</strain>
    </source>
</reference>
<evidence type="ECO:0000256" key="4">
    <source>
        <dbReference type="ARBA" id="ARBA00022777"/>
    </source>
</evidence>
<feature type="compositionally biased region" description="Polar residues" evidence="6">
    <location>
        <begin position="349"/>
        <end position="363"/>
    </location>
</feature>
<sequence>MKAGARLPDQKTKEAKSASEAEDLFTGKPVAIKKVTRISDKEILAKRCLREIKLLRHFSGHDNIISVIDLEISNPDQFNEVYMIQELMEADLHQIIRSGQPLTDAHFQYFIFQICRGLKYIHSANVLHRDMKPGNLLVNADCELRICDFGLARGYADTVEGNAGFMTEYVATRWYRAPEIMLSFQSYTKAIDLWSVGCIFAEMLGGRPLFKGRDYVDQLNQILSILGTPDDETLRRIGSERAQMYIKSLPFAPKVPFIDLYPNATPAALDLLERLLAFDPVKRITIDAVLQHPYLEAYHEPEEEPAHEHTFDFSFESAHEIGEIKRMIAQEIAAFKAAQRPVIQRRPSVRTTDPATSGTSGQPRSDRYEDQVPLAAGSVPAEAIQAASAMDIDPNELERELAGYGTR</sequence>
<feature type="region of interest" description="Disordered" evidence="6">
    <location>
        <begin position="343"/>
        <end position="407"/>
    </location>
</feature>
<dbReference type="EC" id="2.7.11.24" evidence="8"/>
<keyword evidence="5" id="KW-0067">ATP-binding</keyword>
<evidence type="ECO:0000259" key="7">
    <source>
        <dbReference type="PROSITE" id="PS50011"/>
    </source>
</evidence>
<dbReference type="SUPFAM" id="SSF56112">
    <property type="entry name" value="Protein kinase-like (PK-like)"/>
    <property type="match status" value="1"/>
</dbReference>
<dbReference type="Gene3D" id="3.30.200.20">
    <property type="entry name" value="Phosphorylase Kinase, domain 1"/>
    <property type="match status" value="1"/>
</dbReference>
<evidence type="ECO:0000256" key="1">
    <source>
        <dbReference type="ARBA" id="ARBA00022527"/>
    </source>
</evidence>
<organism evidence="8 9">
    <name type="scientific">Tieghemiomyces parasiticus</name>
    <dbReference type="NCBI Taxonomy" id="78921"/>
    <lineage>
        <taxon>Eukaryota</taxon>
        <taxon>Fungi</taxon>
        <taxon>Fungi incertae sedis</taxon>
        <taxon>Zoopagomycota</taxon>
        <taxon>Kickxellomycotina</taxon>
        <taxon>Dimargaritomycetes</taxon>
        <taxon>Dimargaritales</taxon>
        <taxon>Dimargaritaceae</taxon>
        <taxon>Tieghemiomyces</taxon>
    </lineage>
</organism>